<dbReference type="HAMAP" id="MF_01401">
    <property type="entry name" value="MsrA"/>
    <property type="match status" value="1"/>
</dbReference>
<feature type="domain" description="Peptide methionine sulphoxide reductase MsrA" evidence="5">
    <location>
        <begin position="3"/>
        <end position="155"/>
    </location>
</feature>
<dbReference type="EMBL" id="QGNY01000010">
    <property type="protein sequence ID" value="PWS29822.1"/>
    <property type="molecule type" value="Genomic_DNA"/>
</dbReference>
<dbReference type="Gene3D" id="3.30.1060.10">
    <property type="entry name" value="Peptide methionine sulphoxide reductase MsrA"/>
    <property type="match status" value="1"/>
</dbReference>
<keyword evidence="7" id="KW-1185">Reference proteome</keyword>
<dbReference type="SUPFAM" id="SSF55068">
    <property type="entry name" value="Peptide methionine sulfoxide reductase"/>
    <property type="match status" value="1"/>
</dbReference>
<evidence type="ECO:0000256" key="3">
    <source>
        <dbReference type="ARBA" id="ARBA00048782"/>
    </source>
</evidence>
<dbReference type="InterPro" id="IPR002569">
    <property type="entry name" value="Met_Sox_Rdtase_MsrA_dom"/>
</dbReference>
<name>A0A317ETS3_9SPHI</name>
<evidence type="ECO:0000313" key="6">
    <source>
        <dbReference type="EMBL" id="PWS29822.1"/>
    </source>
</evidence>
<evidence type="ECO:0000256" key="2">
    <source>
        <dbReference type="ARBA" id="ARBA00047806"/>
    </source>
</evidence>
<dbReference type="EC" id="1.8.4.11" evidence="4"/>
<organism evidence="6 7">
    <name type="scientific">Pedobacter paludis</name>
    <dbReference type="NCBI Taxonomy" id="2203212"/>
    <lineage>
        <taxon>Bacteria</taxon>
        <taxon>Pseudomonadati</taxon>
        <taxon>Bacteroidota</taxon>
        <taxon>Sphingobacteriia</taxon>
        <taxon>Sphingobacteriales</taxon>
        <taxon>Sphingobacteriaceae</taxon>
        <taxon>Pedobacter</taxon>
    </lineage>
</organism>
<accession>A0A317ETS3</accession>
<dbReference type="OrthoDB" id="4174719at2"/>
<dbReference type="PANTHER" id="PTHR43774:SF1">
    <property type="entry name" value="PEPTIDE METHIONINE SULFOXIDE REDUCTASE MSRA 2"/>
    <property type="match status" value="1"/>
</dbReference>
<evidence type="ECO:0000256" key="1">
    <source>
        <dbReference type="ARBA" id="ARBA00023002"/>
    </source>
</evidence>
<comment type="function">
    <text evidence="4">Has an important function as a repair enzyme for proteins that have been inactivated by oxidation. Catalyzes the reversible oxidation-reduction of methionine sulfoxide in proteins to methionine.</text>
</comment>
<proteinExistence type="inferred from homology"/>
<dbReference type="PANTHER" id="PTHR43774">
    <property type="entry name" value="PEPTIDE METHIONINE SULFOXIDE REDUCTASE"/>
    <property type="match status" value="1"/>
</dbReference>
<dbReference type="AlphaFoldDB" id="A0A317ETS3"/>
<dbReference type="NCBIfam" id="TIGR00401">
    <property type="entry name" value="msrA"/>
    <property type="match status" value="1"/>
</dbReference>
<comment type="catalytic activity">
    <reaction evidence="2 4">
        <text>L-methionyl-[protein] + [thioredoxin]-disulfide + H2O = L-methionyl-(S)-S-oxide-[protein] + [thioredoxin]-dithiol</text>
        <dbReference type="Rhea" id="RHEA:14217"/>
        <dbReference type="Rhea" id="RHEA-COMP:10698"/>
        <dbReference type="Rhea" id="RHEA-COMP:10700"/>
        <dbReference type="Rhea" id="RHEA-COMP:12313"/>
        <dbReference type="Rhea" id="RHEA-COMP:12315"/>
        <dbReference type="ChEBI" id="CHEBI:15377"/>
        <dbReference type="ChEBI" id="CHEBI:16044"/>
        <dbReference type="ChEBI" id="CHEBI:29950"/>
        <dbReference type="ChEBI" id="CHEBI:44120"/>
        <dbReference type="ChEBI" id="CHEBI:50058"/>
        <dbReference type="EC" id="1.8.4.11"/>
    </reaction>
</comment>
<gene>
    <name evidence="4 6" type="primary">msrA</name>
    <name evidence="6" type="ORF">DF947_21020</name>
</gene>
<evidence type="ECO:0000313" key="7">
    <source>
        <dbReference type="Proteomes" id="UP000245391"/>
    </source>
</evidence>
<dbReference type="GO" id="GO:0033744">
    <property type="term" value="F:L-methionine:thioredoxin-disulfide S-oxidoreductase activity"/>
    <property type="evidence" value="ECO:0007669"/>
    <property type="project" value="RHEA"/>
</dbReference>
<dbReference type="InterPro" id="IPR036509">
    <property type="entry name" value="Met_Sox_Rdtase_MsrA_sf"/>
</dbReference>
<keyword evidence="1 4" id="KW-0560">Oxidoreductase</keyword>
<feature type="active site" evidence="4">
    <location>
        <position position="10"/>
    </location>
</feature>
<comment type="caution">
    <text evidence="6">The sequence shown here is derived from an EMBL/GenBank/DDBJ whole genome shotgun (WGS) entry which is preliminary data.</text>
</comment>
<evidence type="ECO:0000259" key="5">
    <source>
        <dbReference type="Pfam" id="PF01625"/>
    </source>
</evidence>
<dbReference type="Pfam" id="PF01625">
    <property type="entry name" value="PMSR"/>
    <property type="match status" value="1"/>
</dbReference>
<dbReference type="Proteomes" id="UP000245391">
    <property type="component" value="Unassembled WGS sequence"/>
</dbReference>
<comment type="catalytic activity">
    <reaction evidence="3 4">
        <text>[thioredoxin]-disulfide + L-methionine + H2O = L-methionine (S)-S-oxide + [thioredoxin]-dithiol</text>
        <dbReference type="Rhea" id="RHEA:19993"/>
        <dbReference type="Rhea" id="RHEA-COMP:10698"/>
        <dbReference type="Rhea" id="RHEA-COMP:10700"/>
        <dbReference type="ChEBI" id="CHEBI:15377"/>
        <dbReference type="ChEBI" id="CHEBI:29950"/>
        <dbReference type="ChEBI" id="CHEBI:50058"/>
        <dbReference type="ChEBI" id="CHEBI:57844"/>
        <dbReference type="ChEBI" id="CHEBI:58772"/>
        <dbReference type="EC" id="1.8.4.11"/>
    </reaction>
</comment>
<reference evidence="7" key="1">
    <citation type="submission" date="2018-05" db="EMBL/GenBank/DDBJ databases">
        <title>Pedobacter paludis sp. nov., isolated from wetland soil.</title>
        <authorList>
            <person name="Zhang Y."/>
        </authorList>
    </citation>
    <scope>NUCLEOTIDE SEQUENCE [LARGE SCALE GENOMIC DNA]</scope>
    <source>
        <strain evidence="7">R-8</strain>
    </source>
</reference>
<sequence>MQTAIFGGGCFWCTEAVFQSVKGVSQVVSGYMGGELKHPTYMEICNGDTGHAEVIQIEFDEKVTSFSELLLIFFKTHNPTTLNRQGNDTGTQYRSVIFYANQDQKEQAVKMIDKLTKELVYDSPIVTEICPISDFYEAEDYHQNYFNQNQGKPYCAFVIQPKLNKFASDFKDKIIPQEAK</sequence>
<comment type="similarity">
    <text evidence="4">Belongs to the MsrA Met sulfoxide reductase family.</text>
</comment>
<evidence type="ECO:0000256" key="4">
    <source>
        <dbReference type="HAMAP-Rule" id="MF_01401"/>
    </source>
</evidence>
<dbReference type="GO" id="GO:0008113">
    <property type="term" value="F:peptide-methionine (S)-S-oxide reductase activity"/>
    <property type="evidence" value="ECO:0007669"/>
    <property type="project" value="UniProtKB-UniRule"/>
</dbReference>
<protein>
    <recommendedName>
        <fullName evidence="4">Peptide methionine sulfoxide reductase MsrA</fullName>
        <shortName evidence="4">Protein-methionine-S-oxide reductase</shortName>
        <ecNumber evidence="4">1.8.4.11</ecNumber>
    </recommendedName>
    <alternativeName>
        <fullName evidence="4">Peptide-methionine (S)-S-oxide reductase</fullName>
        <shortName evidence="4">Peptide Met(O) reductase</shortName>
    </alternativeName>
</protein>
<dbReference type="RefSeq" id="WP_109932712.1">
    <property type="nucleotide sequence ID" value="NZ_QGNY01000010.1"/>
</dbReference>